<evidence type="ECO:0000313" key="2">
    <source>
        <dbReference type="EMBL" id="PPQ95100.1"/>
    </source>
</evidence>
<dbReference type="OrthoDB" id="2649667at2759"/>
<dbReference type="InParanoid" id="A0A409XWG6"/>
<gene>
    <name evidence="2" type="ORF">CVT25_011530</name>
</gene>
<feature type="compositionally biased region" description="Basic and acidic residues" evidence="1">
    <location>
        <begin position="78"/>
        <end position="88"/>
    </location>
</feature>
<comment type="caution">
    <text evidence="2">The sequence shown here is derived from an EMBL/GenBank/DDBJ whole genome shotgun (WGS) entry which is preliminary data.</text>
</comment>
<organism evidence="2 3">
    <name type="scientific">Psilocybe cyanescens</name>
    <dbReference type="NCBI Taxonomy" id="93625"/>
    <lineage>
        <taxon>Eukaryota</taxon>
        <taxon>Fungi</taxon>
        <taxon>Dikarya</taxon>
        <taxon>Basidiomycota</taxon>
        <taxon>Agaricomycotina</taxon>
        <taxon>Agaricomycetes</taxon>
        <taxon>Agaricomycetidae</taxon>
        <taxon>Agaricales</taxon>
        <taxon>Agaricineae</taxon>
        <taxon>Strophariaceae</taxon>
        <taxon>Psilocybe</taxon>
    </lineage>
</organism>
<feature type="region of interest" description="Disordered" evidence="1">
    <location>
        <begin position="61"/>
        <end position="88"/>
    </location>
</feature>
<dbReference type="Proteomes" id="UP000283269">
    <property type="component" value="Unassembled WGS sequence"/>
</dbReference>
<reference evidence="2 3" key="1">
    <citation type="journal article" date="2018" name="Evol. Lett.">
        <title>Horizontal gene cluster transfer increased hallucinogenic mushroom diversity.</title>
        <authorList>
            <person name="Reynolds H.T."/>
            <person name="Vijayakumar V."/>
            <person name="Gluck-Thaler E."/>
            <person name="Korotkin H.B."/>
            <person name="Matheny P.B."/>
            <person name="Slot J.C."/>
        </authorList>
    </citation>
    <scope>NUCLEOTIDE SEQUENCE [LARGE SCALE GENOMIC DNA]</scope>
    <source>
        <strain evidence="2 3">2631</strain>
    </source>
</reference>
<dbReference type="AlphaFoldDB" id="A0A409XWG6"/>
<accession>A0A409XWG6</accession>
<keyword evidence="3" id="KW-1185">Reference proteome</keyword>
<evidence type="ECO:0000256" key="1">
    <source>
        <dbReference type="SAM" id="MobiDB-lite"/>
    </source>
</evidence>
<evidence type="ECO:0008006" key="4">
    <source>
        <dbReference type="Google" id="ProtNLM"/>
    </source>
</evidence>
<proteinExistence type="predicted"/>
<protein>
    <recommendedName>
        <fullName evidence="4">DDE Tnp4 domain-containing protein</fullName>
    </recommendedName>
</protein>
<evidence type="ECO:0000313" key="3">
    <source>
        <dbReference type="Proteomes" id="UP000283269"/>
    </source>
</evidence>
<feature type="compositionally biased region" description="Polar residues" evidence="1">
    <location>
        <begin position="65"/>
        <end position="75"/>
    </location>
</feature>
<dbReference type="EMBL" id="NHYD01000097">
    <property type="protein sequence ID" value="PPQ95100.1"/>
    <property type="molecule type" value="Genomic_DNA"/>
</dbReference>
<name>A0A409XWG6_PSICY</name>
<sequence>MGYFRGRFASLQGLQQQINNAKGHKRAVAWIKACIVIHTLVFFIKHGHEDKEQFEQLIQEGTDDPSISNPHNNIKNEAIQETRGQQKQEQLKSEFLKSLSNEEEAMIF</sequence>